<feature type="domain" description="Alanine racemase C-terminal" evidence="11">
    <location>
        <begin position="244"/>
        <end position="369"/>
    </location>
</feature>
<comment type="similarity">
    <text evidence="3 8">Belongs to the alanine racemase family.</text>
</comment>
<evidence type="ECO:0000256" key="1">
    <source>
        <dbReference type="ARBA" id="ARBA00000316"/>
    </source>
</evidence>
<comment type="catalytic activity">
    <reaction evidence="1 8">
        <text>L-alanine = D-alanine</text>
        <dbReference type="Rhea" id="RHEA:20249"/>
        <dbReference type="ChEBI" id="CHEBI:57416"/>
        <dbReference type="ChEBI" id="CHEBI:57972"/>
        <dbReference type="EC" id="5.1.1.1"/>
    </reaction>
</comment>
<evidence type="ECO:0000256" key="6">
    <source>
        <dbReference type="ARBA" id="ARBA00023235"/>
    </source>
</evidence>
<evidence type="ECO:0000256" key="7">
    <source>
        <dbReference type="ARBA" id="ARBA00037912"/>
    </source>
</evidence>
<dbReference type="UniPathway" id="UPA00042">
    <property type="reaction ID" value="UER00497"/>
</dbReference>
<dbReference type="InterPro" id="IPR009006">
    <property type="entry name" value="Ala_racemase/Decarboxylase_C"/>
</dbReference>
<dbReference type="GO" id="GO:0005829">
    <property type="term" value="C:cytosol"/>
    <property type="evidence" value="ECO:0007669"/>
    <property type="project" value="TreeGrafter"/>
</dbReference>
<reference evidence="12 13" key="1">
    <citation type="journal article" date="2014" name="Appl. Environ. Microbiol.">
        <title>Gut symbionts from distinct hosts exhibit genotoxic activity via divergent colibactin biosynthetic pathways.</title>
        <authorList>
            <person name="Engel P."/>
            <person name="Vizcaino M.I."/>
            <person name="Crawford J.M."/>
        </authorList>
    </citation>
    <scope>NUCLEOTIDE SEQUENCE [LARGE SCALE GENOMIC DNA]</scope>
    <source>
        <strain evidence="12 13">PEB0191</strain>
    </source>
</reference>
<gene>
    <name evidence="12" type="ORF">FPB0191_00426</name>
</gene>
<proteinExistence type="inferred from homology"/>
<dbReference type="GO" id="GO:0008784">
    <property type="term" value="F:alanine racemase activity"/>
    <property type="evidence" value="ECO:0007669"/>
    <property type="project" value="UniProtKB-UniRule"/>
</dbReference>
<evidence type="ECO:0000256" key="8">
    <source>
        <dbReference type="HAMAP-Rule" id="MF_01201"/>
    </source>
</evidence>
<evidence type="ECO:0000256" key="5">
    <source>
        <dbReference type="ARBA" id="ARBA00022898"/>
    </source>
</evidence>
<accession>A0A0A7RYC5</accession>
<sequence length="370" mass="41159">MSIATIEVSLSALLHNVAYFKNICPTSQIMAIVKANAYSHGKKKIATVLDGYVDYFGVARLEEGIELRNIGIKSPILLLEGFFLRDDLSLLQQYALDTVIHCREQIDALAQLPKSTQISCWFKLDTGMHRLGFCTDQAQDYFKKLVQCQSVKRPINLISHFSCADDLNSDYTQKQLALFDAFIQSINDVNLLGKQTIAASGGILAWPASHRDIIRPGIALYGVSPFDYTQQGKATGRQLGLKPVMTFKSEIITIREHKKNEPVGYGLIWQSEKDTKLGVVAMGYGDGYPRDILPGTSVWLNGRLVPIVGRVAMDMILIDLGNDYPDQPGDEVIFWGNDTLPVEKIAAHSGMSAYELLTRLTERATLHYVD</sequence>
<dbReference type="PANTHER" id="PTHR30511:SF4">
    <property type="entry name" value="ALANINE RACEMASE, BIOSYNTHETIC"/>
    <property type="match status" value="1"/>
</dbReference>
<dbReference type="EC" id="5.1.1.1" evidence="4 8"/>
<dbReference type="STRING" id="1267021.FPB0191_00426"/>
<keyword evidence="13" id="KW-1185">Reference proteome</keyword>
<dbReference type="EMBL" id="CP009056">
    <property type="protein sequence ID" value="AJA44258.1"/>
    <property type="molecule type" value="Genomic_DNA"/>
</dbReference>
<evidence type="ECO:0000259" key="11">
    <source>
        <dbReference type="SMART" id="SM01005"/>
    </source>
</evidence>
<dbReference type="SUPFAM" id="SSF51419">
    <property type="entry name" value="PLP-binding barrel"/>
    <property type="match status" value="1"/>
</dbReference>
<name>A0A0A7RYC5_FRIPE</name>
<dbReference type="NCBIfam" id="TIGR00492">
    <property type="entry name" value="alr"/>
    <property type="match status" value="1"/>
</dbReference>
<evidence type="ECO:0000313" key="13">
    <source>
        <dbReference type="Proteomes" id="UP000030901"/>
    </source>
</evidence>
<evidence type="ECO:0000256" key="2">
    <source>
        <dbReference type="ARBA" id="ARBA00001933"/>
    </source>
</evidence>
<dbReference type="Pfam" id="PF00842">
    <property type="entry name" value="Ala_racemase_C"/>
    <property type="match status" value="1"/>
</dbReference>
<dbReference type="Gene3D" id="3.20.20.10">
    <property type="entry name" value="Alanine racemase"/>
    <property type="match status" value="1"/>
</dbReference>
<dbReference type="HOGENOM" id="CLU_028393_1_0_6"/>
<evidence type="ECO:0000313" key="12">
    <source>
        <dbReference type="EMBL" id="AJA44258.1"/>
    </source>
</evidence>
<feature type="modified residue" description="N6-(pyridoxal phosphate)lysine" evidence="8 9">
    <location>
        <position position="34"/>
    </location>
</feature>
<dbReference type="InterPro" id="IPR001608">
    <property type="entry name" value="Ala_racemase_N"/>
</dbReference>
<dbReference type="InterPro" id="IPR029066">
    <property type="entry name" value="PLP-binding_barrel"/>
</dbReference>
<dbReference type="Pfam" id="PF01168">
    <property type="entry name" value="Ala_racemase_N"/>
    <property type="match status" value="1"/>
</dbReference>
<evidence type="ECO:0000256" key="9">
    <source>
        <dbReference type="PIRSR" id="PIRSR600821-50"/>
    </source>
</evidence>
<dbReference type="FunFam" id="3.20.20.10:FF:000002">
    <property type="entry name" value="Alanine racemase"/>
    <property type="match status" value="1"/>
</dbReference>
<dbReference type="SMART" id="SM01005">
    <property type="entry name" value="Ala_racemase_C"/>
    <property type="match status" value="1"/>
</dbReference>
<keyword evidence="6 8" id="KW-0413">Isomerase</keyword>
<dbReference type="GO" id="GO:0030632">
    <property type="term" value="P:D-alanine biosynthetic process"/>
    <property type="evidence" value="ECO:0007669"/>
    <property type="project" value="UniProtKB-UniRule"/>
</dbReference>
<dbReference type="PRINTS" id="PR00992">
    <property type="entry name" value="ALARACEMASE"/>
</dbReference>
<dbReference type="KEGG" id="fpp:FPB0191_00426"/>
<keyword evidence="5 8" id="KW-0663">Pyridoxal phosphate</keyword>
<evidence type="ECO:0000256" key="10">
    <source>
        <dbReference type="PIRSR" id="PIRSR600821-52"/>
    </source>
</evidence>
<protein>
    <recommendedName>
        <fullName evidence="4 8">Alanine racemase</fullName>
        <ecNumber evidence="4 8">5.1.1.1</ecNumber>
    </recommendedName>
</protein>
<dbReference type="AlphaFoldDB" id="A0A0A7RYC5"/>
<dbReference type="OrthoDB" id="9813814at2"/>
<comment type="pathway">
    <text evidence="7 8">Amino-acid biosynthesis; D-alanine biosynthesis; D-alanine from L-alanine: step 1/1.</text>
</comment>
<dbReference type="SUPFAM" id="SSF50621">
    <property type="entry name" value="Alanine racemase C-terminal domain-like"/>
    <property type="match status" value="1"/>
</dbReference>
<dbReference type="CDD" id="cd06827">
    <property type="entry name" value="PLPDE_III_AR_proteobact"/>
    <property type="match status" value="1"/>
</dbReference>
<feature type="binding site" evidence="8 10">
    <location>
        <position position="130"/>
    </location>
    <ligand>
        <name>substrate</name>
    </ligand>
</feature>
<dbReference type="PANTHER" id="PTHR30511">
    <property type="entry name" value="ALANINE RACEMASE"/>
    <property type="match status" value="1"/>
</dbReference>
<comment type="function">
    <text evidence="8">Catalyzes the interconversion of L-alanine and D-alanine. May also act on other amino acids.</text>
</comment>
<dbReference type="Gene3D" id="2.40.37.10">
    <property type="entry name" value="Lyase, Ornithine Decarboxylase, Chain A, domain 1"/>
    <property type="match status" value="1"/>
</dbReference>
<feature type="active site" description="Proton acceptor; specific for L-alanine" evidence="8">
    <location>
        <position position="265"/>
    </location>
</feature>
<evidence type="ECO:0000256" key="3">
    <source>
        <dbReference type="ARBA" id="ARBA00007880"/>
    </source>
</evidence>
<feature type="binding site" evidence="8 10">
    <location>
        <position position="313"/>
    </location>
    <ligand>
        <name>substrate</name>
    </ligand>
</feature>
<dbReference type="GO" id="GO:0030170">
    <property type="term" value="F:pyridoxal phosphate binding"/>
    <property type="evidence" value="ECO:0007669"/>
    <property type="project" value="UniProtKB-UniRule"/>
</dbReference>
<organism evidence="12 13">
    <name type="scientific">Frischella perrara</name>
    <dbReference type="NCBI Taxonomy" id="1267021"/>
    <lineage>
        <taxon>Bacteria</taxon>
        <taxon>Pseudomonadati</taxon>
        <taxon>Pseudomonadota</taxon>
        <taxon>Gammaproteobacteria</taxon>
        <taxon>Orbales</taxon>
        <taxon>Orbaceae</taxon>
        <taxon>Frischella</taxon>
    </lineage>
</organism>
<dbReference type="Proteomes" id="UP000030901">
    <property type="component" value="Chromosome"/>
</dbReference>
<dbReference type="InterPro" id="IPR011079">
    <property type="entry name" value="Ala_racemase_C"/>
</dbReference>
<dbReference type="HAMAP" id="MF_01201">
    <property type="entry name" value="Ala_racemase"/>
    <property type="match status" value="1"/>
</dbReference>
<dbReference type="FunFam" id="2.40.37.10:FF:000002">
    <property type="entry name" value="Alanine racemase"/>
    <property type="match status" value="1"/>
</dbReference>
<evidence type="ECO:0000256" key="4">
    <source>
        <dbReference type="ARBA" id="ARBA00013089"/>
    </source>
</evidence>
<comment type="cofactor">
    <cofactor evidence="2 8 9">
        <name>pyridoxal 5'-phosphate</name>
        <dbReference type="ChEBI" id="CHEBI:597326"/>
    </cofactor>
</comment>
<dbReference type="InterPro" id="IPR000821">
    <property type="entry name" value="Ala_racemase"/>
</dbReference>
<feature type="active site" description="Proton acceptor; specific for D-alanine" evidence="8">
    <location>
        <position position="34"/>
    </location>
</feature>
<dbReference type="RefSeq" id="WP_039103653.1">
    <property type="nucleotide sequence ID" value="NZ_CP009056.1"/>
</dbReference>